<dbReference type="RefSeq" id="WP_250930451.1">
    <property type="nucleotide sequence ID" value="NZ_JAMQBK010000054.1"/>
</dbReference>
<gene>
    <name evidence="2" type="ORF">NB063_19560</name>
</gene>
<accession>A0ABT0U8T0</accession>
<dbReference type="Proteomes" id="UP001202961">
    <property type="component" value="Unassembled WGS sequence"/>
</dbReference>
<feature type="region of interest" description="Disordered" evidence="1">
    <location>
        <begin position="58"/>
        <end position="151"/>
    </location>
</feature>
<evidence type="ECO:0000313" key="2">
    <source>
        <dbReference type="EMBL" id="MCM2372818.1"/>
    </source>
</evidence>
<keyword evidence="3" id="KW-1185">Reference proteome</keyword>
<feature type="compositionally biased region" description="Low complexity" evidence="1">
    <location>
        <begin position="92"/>
        <end position="103"/>
    </location>
</feature>
<dbReference type="EMBL" id="JAMQBK010000054">
    <property type="protein sequence ID" value="MCM2372818.1"/>
    <property type="molecule type" value="Genomic_DNA"/>
</dbReference>
<name>A0ABT0U8T0_9BACT</name>
<feature type="compositionally biased region" description="Low complexity" evidence="1">
    <location>
        <begin position="110"/>
        <end position="137"/>
    </location>
</feature>
<proteinExistence type="predicted"/>
<evidence type="ECO:0000256" key="1">
    <source>
        <dbReference type="SAM" id="MobiDB-lite"/>
    </source>
</evidence>
<sequence>MRTLLLIGLAIGGAFMAGWFTIERDGDKTRIEINKTEIRNDTRQAIDKGRDLLDQREQERLAREQQQQSGYPAEQGNWPPQAAPIQDAGYAGYPAPNQYNNQNGYGGQPYGSQPAPGGYNPSYPAPGANQQAPAQQPRWTEMPPPWQQQTR</sequence>
<comment type="caution">
    <text evidence="2">The sequence shown here is derived from an EMBL/GenBank/DDBJ whole genome shotgun (WGS) entry which is preliminary data.</text>
</comment>
<reference evidence="2 3" key="1">
    <citation type="journal article" date="2022" name="Syst. Appl. Microbiol.">
        <title>Rhodopirellula aestuarii sp. nov., a novel member of the genus Rhodopirellula isolated from brackish sediments collected in the Tagus River estuary, Portugal.</title>
        <authorList>
            <person name="Vitorino I.R."/>
            <person name="Klimek D."/>
            <person name="Calusinska M."/>
            <person name="Lobo-da-Cunha A."/>
            <person name="Vasconcelos V."/>
            <person name="Lage O.M."/>
        </authorList>
    </citation>
    <scope>NUCLEOTIDE SEQUENCE [LARGE SCALE GENOMIC DNA]</scope>
    <source>
        <strain evidence="2 3">ICT_H3.1</strain>
    </source>
</reference>
<feature type="compositionally biased region" description="Pro residues" evidence="1">
    <location>
        <begin position="142"/>
        <end position="151"/>
    </location>
</feature>
<organism evidence="2 3">
    <name type="scientific">Aporhodopirellula aestuarii</name>
    <dbReference type="NCBI Taxonomy" id="2950107"/>
    <lineage>
        <taxon>Bacteria</taxon>
        <taxon>Pseudomonadati</taxon>
        <taxon>Planctomycetota</taxon>
        <taxon>Planctomycetia</taxon>
        <taxon>Pirellulales</taxon>
        <taxon>Pirellulaceae</taxon>
        <taxon>Aporhodopirellula</taxon>
    </lineage>
</organism>
<evidence type="ECO:0000313" key="3">
    <source>
        <dbReference type="Proteomes" id="UP001202961"/>
    </source>
</evidence>
<protein>
    <submittedName>
        <fullName evidence="2">Uncharacterized protein</fullName>
    </submittedName>
</protein>